<sequence length="219" mass="24220">MRKWLITPAIALVVSAVVFSFILLNAEEEEQVTDEQDRMANTYAWEQPLNEEDPFDSGWPGPDRPDPATINAEQSISEAKPPAGEKFKAEGLSLEDDTYAVDTKSGDVNGDGIADRIILIGTRIPLGESFSPYVFNLGLVVQDGKNHTYMKRVFRYTSPDGQEEEVVAQRPSLSIADDTGVITVIVPEGGEGQVKHEFLISWKENQPVMLSPKESVLLR</sequence>
<dbReference type="RefSeq" id="WP_043065232.1">
    <property type="nucleotide sequence ID" value="NZ_BJOA01000072.1"/>
</dbReference>
<protein>
    <submittedName>
        <fullName evidence="2">Uncharacterized protein</fullName>
    </submittedName>
</protein>
<reference evidence="2 4" key="1">
    <citation type="submission" date="2015-07" db="EMBL/GenBank/DDBJ databases">
        <title>Fjat-14205 dsm 2895.</title>
        <authorList>
            <person name="Liu B."/>
            <person name="Wang J."/>
            <person name="Zhu Y."/>
            <person name="Liu G."/>
            <person name="Chen Q."/>
            <person name="Chen Z."/>
            <person name="Lan J."/>
            <person name="Che J."/>
            <person name="Ge C."/>
            <person name="Shi H."/>
            <person name="Pan Z."/>
            <person name="Liu X."/>
        </authorList>
    </citation>
    <scope>NUCLEOTIDE SEQUENCE [LARGE SCALE GENOMIC DNA]</scope>
    <source>
        <strain evidence="2 4">DSM 2895</strain>
    </source>
</reference>
<reference evidence="3 5" key="2">
    <citation type="submission" date="2016-10" db="EMBL/GenBank/DDBJ databases">
        <authorList>
            <person name="de Groot N.N."/>
        </authorList>
    </citation>
    <scope>NUCLEOTIDE SEQUENCE [LARGE SCALE GENOMIC DNA]</scope>
    <source>
        <strain evidence="3 5">DSM 2895</strain>
    </source>
</reference>
<dbReference type="EMBL" id="FNED01000021">
    <property type="protein sequence ID" value="SDJ57095.1"/>
    <property type="molecule type" value="Genomic_DNA"/>
</dbReference>
<organism evidence="2 4">
    <name type="scientific">Aneurinibacillus migulanus</name>
    <name type="common">Bacillus migulanus</name>
    <dbReference type="NCBI Taxonomy" id="47500"/>
    <lineage>
        <taxon>Bacteria</taxon>
        <taxon>Bacillati</taxon>
        <taxon>Bacillota</taxon>
        <taxon>Bacilli</taxon>
        <taxon>Bacillales</taxon>
        <taxon>Paenibacillaceae</taxon>
        <taxon>Aneurinibacillus group</taxon>
        <taxon>Aneurinibacillus</taxon>
    </lineage>
</organism>
<dbReference type="EMBL" id="LGUG01000004">
    <property type="protein sequence ID" value="KON96872.1"/>
    <property type="molecule type" value="Genomic_DNA"/>
</dbReference>
<proteinExistence type="predicted"/>
<evidence type="ECO:0000313" key="5">
    <source>
        <dbReference type="Proteomes" id="UP000182836"/>
    </source>
</evidence>
<dbReference type="Proteomes" id="UP000182836">
    <property type="component" value="Unassembled WGS sequence"/>
</dbReference>
<feature type="region of interest" description="Disordered" evidence="1">
    <location>
        <begin position="45"/>
        <end position="69"/>
    </location>
</feature>
<evidence type="ECO:0000313" key="3">
    <source>
        <dbReference type="EMBL" id="SDJ57095.1"/>
    </source>
</evidence>
<dbReference type="OrthoDB" id="1653343at2"/>
<dbReference type="STRING" id="47500.AF333_16690"/>
<evidence type="ECO:0000256" key="1">
    <source>
        <dbReference type="SAM" id="MobiDB-lite"/>
    </source>
</evidence>
<name>A0A0D1XH45_ANEMI</name>
<gene>
    <name evidence="2" type="ORF">AF333_16690</name>
    <name evidence="3" type="ORF">SAMN04487909_12120</name>
</gene>
<evidence type="ECO:0000313" key="2">
    <source>
        <dbReference type="EMBL" id="KON96872.1"/>
    </source>
</evidence>
<evidence type="ECO:0000313" key="4">
    <source>
        <dbReference type="Proteomes" id="UP000037269"/>
    </source>
</evidence>
<dbReference type="GeneID" id="42306808"/>
<accession>A0A0D1XH45</accession>
<keyword evidence="4" id="KW-1185">Reference proteome</keyword>
<dbReference type="PATRIC" id="fig|47500.12.peg.6894"/>
<dbReference type="AlphaFoldDB" id="A0A0D1XH45"/>
<dbReference type="Proteomes" id="UP000037269">
    <property type="component" value="Unassembled WGS sequence"/>
</dbReference>